<name>A0A4R0XFW5_9BURK</name>
<keyword evidence="6" id="KW-0406">Ion transport</keyword>
<evidence type="ECO:0000313" key="11">
    <source>
        <dbReference type="Proteomes" id="UP000294200"/>
    </source>
</evidence>
<dbReference type="Proteomes" id="UP000294200">
    <property type="component" value="Unassembled WGS sequence"/>
</dbReference>
<evidence type="ECO:0000313" key="10">
    <source>
        <dbReference type="EMBL" id="TCG06067.1"/>
    </source>
</evidence>
<keyword evidence="11" id="KW-1185">Reference proteome</keyword>
<keyword evidence="2" id="KW-0813">Transport</keyword>
<accession>A0A4R0XFW5</accession>
<feature type="transmembrane region" description="Helical" evidence="8">
    <location>
        <begin position="20"/>
        <end position="40"/>
    </location>
</feature>
<feature type="transmembrane region" description="Helical" evidence="8">
    <location>
        <begin position="81"/>
        <end position="104"/>
    </location>
</feature>
<dbReference type="PANTHER" id="PTHR32507">
    <property type="entry name" value="NA(+)/H(+) ANTIPORTER 1"/>
    <property type="match status" value="1"/>
</dbReference>
<dbReference type="InterPro" id="IPR006153">
    <property type="entry name" value="Cation/H_exchanger_TM"/>
</dbReference>
<keyword evidence="3" id="KW-0050">Antiport</keyword>
<evidence type="ECO:0000256" key="6">
    <source>
        <dbReference type="ARBA" id="ARBA00023065"/>
    </source>
</evidence>
<proteinExistence type="predicted"/>
<keyword evidence="7 8" id="KW-0472">Membrane</keyword>
<feature type="domain" description="Cation/H+ exchanger transmembrane" evidence="9">
    <location>
        <begin position="22"/>
        <end position="105"/>
    </location>
</feature>
<keyword evidence="5 8" id="KW-1133">Transmembrane helix</keyword>
<evidence type="ECO:0000259" key="9">
    <source>
        <dbReference type="Pfam" id="PF00999"/>
    </source>
</evidence>
<dbReference type="GO" id="GO:0015297">
    <property type="term" value="F:antiporter activity"/>
    <property type="evidence" value="ECO:0007669"/>
    <property type="project" value="UniProtKB-KW"/>
</dbReference>
<evidence type="ECO:0000256" key="4">
    <source>
        <dbReference type="ARBA" id="ARBA00022692"/>
    </source>
</evidence>
<evidence type="ECO:0000256" key="3">
    <source>
        <dbReference type="ARBA" id="ARBA00022449"/>
    </source>
</evidence>
<feature type="transmembrane region" description="Helical" evidence="8">
    <location>
        <begin position="52"/>
        <end position="69"/>
    </location>
</feature>
<reference evidence="10 11" key="1">
    <citation type="submission" date="2017-02" db="EMBL/GenBank/DDBJ databases">
        <title>Paraburkholderia sophoroidis sp. nov. and Paraburkholderia steynii sp. nov. rhizobial symbionts of the fynbos legume Hypocalyptus sophoroides.</title>
        <authorList>
            <person name="Steenkamp E.T."/>
            <person name="Beukes C.W."/>
            <person name="Van Zyl E."/>
            <person name="Avontuur J."/>
            <person name="Chan W.Y."/>
            <person name="Hassen A."/>
            <person name="Palmer M."/>
            <person name="Mthombeni L."/>
            <person name="Phalane F."/>
            <person name="Sereme K."/>
            <person name="Venter S.N."/>
        </authorList>
    </citation>
    <scope>NUCLEOTIDE SEQUENCE [LARGE SCALE GENOMIC DNA]</scope>
    <source>
        <strain evidence="10 11">HC1.1ba</strain>
    </source>
</reference>
<evidence type="ECO:0000256" key="8">
    <source>
        <dbReference type="SAM" id="Phobius"/>
    </source>
</evidence>
<protein>
    <recommendedName>
        <fullName evidence="9">Cation/H+ exchanger transmembrane domain-containing protein</fullName>
    </recommendedName>
</protein>
<dbReference type="PANTHER" id="PTHR32507:SF8">
    <property type="entry name" value="CNH1P"/>
    <property type="match status" value="1"/>
</dbReference>
<dbReference type="EMBL" id="MWML01000127">
    <property type="protein sequence ID" value="TCG06067.1"/>
    <property type="molecule type" value="Genomic_DNA"/>
</dbReference>
<dbReference type="GO" id="GO:0005886">
    <property type="term" value="C:plasma membrane"/>
    <property type="evidence" value="ECO:0007669"/>
    <property type="project" value="UniProtKB-SubCell"/>
</dbReference>
<comment type="subcellular location">
    <subcellularLocation>
        <location evidence="1">Cell membrane</location>
        <topology evidence="1">Multi-pass membrane protein</topology>
    </subcellularLocation>
</comment>
<organism evidence="10 11">
    <name type="scientific">Paraburkholderia steynii</name>
    <dbReference type="NCBI Taxonomy" id="1245441"/>
    <lineage>
        <taxon>Bacteria</taxon>
        <taxon>Pseudomonadati</taxon>
        <taxon>Pseudomonadota</taxon>
        <taxon>Betaproteobacteria</taxon>
        <taxon>Burkholderiales</taxon>
        <taxon>Burkholderiaceae</taxon>
        <taxon>Paraburkholderia</taxon>
    </lineage>
</organism>
<dbReference type="AlphaFoldDB" id="A0A4R0XFW5"/>
<evidence type="ECO:0000256" key="7">
    <source>
        <dbReference type="ARBA" id="ARBA00023136"/>
    </source>
</evidence>
<comment type="caution">
    <text evidence="10">The sequence shown here is derived from an EMBL/GenBank/DDBJ whole genome shotgun (WGS) entry which is preliminary data.</text>
</comment>
<evidence type="ECO:0000256" key="5">
    <source>
        <dbReference type="ARBA" id="ARBA00022989"/>
    </source>
</evidence>
<gene>
    <name evidence="10" type="ORF">BZM27_28915</name>
</gene>
<dbReference type="GO" id="GO:1902600">
    <property type="term" value="P:proton transmembrane transport"/>
    <property type="evidence" value="ECO:0007669"/>
    <property type="project" value="InterPro"/>
</dbReference>
<sequence length="131" mass="14487">MLLVGSVVSAHWRELLDSHAIWPALFLLLVARPIGTGLSLNGSTFDRQQRIMTAWMGICGMGAFYYLLFALEHSRSAVRPLAPAILATIVISVFAHGCSATPALKHYMRRYRKAPAHDTKPKRKRAASAGW</sequence>
<dbReference type="Pfam" id="PF00999">
    <property type="entry name" value="Na_H_Exchanger"/>
    <property type="match status" value="1"/>
</dbReference>
<evidence type="ECO:0000256" key="2">
    <source>
        <dbReference type="ARBA" id="ARBA00022448"/>
    </source>
</evidence>
<keyword evidence="4 8" id="KW-0812">Transmembrane</keyword>
<evidence type="ECO:0000256" key="1">
    <source>
        <dbReference type="ARBA" id="ARBA00004651"/>
    </source>
</evidence>